<dbReference type="EC" id="2.7.11.1" evidence="4"/>
<dbReference type="PANTHER" id="PTHR11139:SF125">
    <property type="entry name" value="SERINE_THREONINE-PROTEIN KINASE MEC1"/>
    <property type="match status" value="1"/>
</dbReference>
<dbReference type="OrthoDB" id="381190at2759"/>
<comment type="subunit">
    <text evidence="3">Associates with DNA double-strand breaks.</text>
</comment>
<dbReference type="Gene3D" id="3.30.1010.10">
    <property type="entry name" value="Phosphatidylinositol 3-kinase Catalytic Subunit, Chain A, domain 4"/>
    <property type="match status" value="1"/>
</dbReference>
<dbReference type="SMART" id="SM00802">
    <property type="entry name" value="UME"/>
    <property type="match status" value="1"/>
</dbReference>
<keyword evidence="8" id="KW-0547">Nucleotide-binding</keyword>
<keyword evidence="6" id="KW-0723">Serine/threonine-protein kinase</keyword>
<dbReference type="PANTHER" id="PTHR11139">
    <property type="entry name" value="ATAXIA TELANGIECTASIA MUTATED ATM -RELATED"/>
    <property type="match status" value="1"/>
</dbReference>
<evidence type="ECO:0000256" key="21">
    <source>
        <dbReference type="ARBA" id="ARBA00048679"/>
    </source>
</evidence>
<dbReference type="Pfam" id="PF23593">
    <property type="entry name" value="HEAT_ATR"/>
    <property type="match status" value="1"/>
</dbReference>
<keyword evidence="12" id="KW-0156">Chromatin regulator</keyword>
<dbReference type="Pfam" id="PF08064">
    <property type="entry name" value="UME"/>
    <property type="match status" value="1"/>
</dbReference>
<dbReference type="InterPro" id="IPR018936">
    <property type="entry name" value="PI3/4_kinase_CS"/>
</dbReference>
<dbReference type="InterPro" id="IPR016024">
    <property type="entry name" value="ARM-type_fold"/>
</dbReference>
<keyword evidence="13" id="KW-0234">DNA repair</keyword>
<dbReference type="Pfam" id="PF02260">
    <property type="entry name" value="FATC"/>
    <property type="match status" value="1"/>
</dbReference>
<comment type="subcellular location">
    <subcellularLocation>
        <location evidence="1">Nucleus</location>
    </subcellularLocation>
</comment>
<dbReference type="InterPro" id="IPR014009">
    <property type="entry name" value="PIK_FAT"/>
</dbReference>
<protein>
    <recommendedName>
        <fullName evidence="5">Serine/threonine-protein kinase MEC1</fullName>
        <ecNumber evidence="4">2.7.11.1</ecNumber>
    </recommendedName>
    <alternativeName>
        <fullName evidence="19">ATR homolog</fullName>
    </alternativeName>
    <alternativeName>
        <fullName evidence="18">DNA-damage checkpoint kinase MEC1</fullName>
    </alternativeName>
    <alternativeName>
        <fullName evidence="17">Mitosis entry checkpoint protein 1</fullName>
    </alternativeName>
</protein>
<evidence type="ECO:0000256" key="11">
    <source>
        <dbReference type="ARBA" id="ARBA00022840"/>
    </source>
</evidence>
<dbReference type="InterPro" id="IPR036940">
    <property type="entry name" value="PI3/4_kinase_cat_sf"/>
</dbReference>
<evidence type="ECO:0000256" key="8">
    <source>
        <dbReference type="ARBA" id="ARBA00022741"/>
    </source>
</evidence>
<dbReference type="InterPro" id="IPR050517">
    <property type="entry name" value="DDR_Repair_Kinase"/>
</dbReference>
<evidence type="ECO:0000256" key="6">
    <source>
        <dbReference type="ARBA" id="ARBA00022527"/>
    </source>
</evidence>
<dbReference type="GO" id="GO:0004674">
    <property type="term" value="F:protein serine/threonine kinase activity"/>
    <property type="evidence" value="ECO:0007669"/>
    <property type="project" value="UniProtKB-KW"/>
</dbReference>
<dbReference type="EMBL" id="ML995828">
    <property type="protein sequence ID" value="KAF2770110.1"/>
    <property type="molecule type" value="Genomic_DNA"/>
</dbReference>
<dbReference type="GO" id="GO:0006281">
    <property type="term" value="P:DNA repair"/>
    <property type="evidence" value="ECO:0007669"/>
    <property type="project" value="UniProtKB-KW"/>
</dbReference>
<dbReference type="InterPro" id="IPR011009">
    <property type="entry name" value="Kinase-like_dom_sf"/>
</dbReference>
<evidence type="ECO:0000256" key="13">
    <source>
        <dbReference type="ARBA" id="ARBA00023204"/>
    </source>
</evidence>
<dbReference type="GO" id="GO:0005634">
    <property type="term" value="C:nucleus"/>
    <property type="evidence" value="ECO:0007669"/>
    <property type="project" value="UniProtKB-SubCell"/>
</dbReference>
<dbReference type="Pfam" id="PF02259">
    <property type="entry name" value="FAT"/>
    <property type="match status" value="1"/>
</dbReference>
<evidence type="ECO:0000256" key="3">
    <source>
        <dbReference type="ARBA" id="ARBA00011370"/>
    </source>
</evidence>
<comment type="similarity">
    <text evidence="2">Belongs to the PI3/PI4-kinase family. ATM subfamily.</text>
</comment>
<feature type="domain" description="FATC" evidence="24">
    <location>
        <begin position="2345"/>
        <end position="2377"/>
    </location>
</feature>
<dbReference type="InterPro" id="IPR012993">
    <property type="entry name" value="UME"/>
</dbReference>
<evidence type="ECO:0000256" key="18">
    <source>
        <dbReference type="ARBA" id="ARBA00030459"/>
    </source>
</evidence>
<dbReference type="PROSITE" id="PS50290">
    <property type="entry name" value="PI3_4_KINASE_3"/>
    <property type="match status" value="1"/>
</dbReference>
<evidence type="ECO:0000313" key="25">
    <source>
        <dbReference type="EMBL" id="KAF2770110.1"/>
    </source>
</evidence>
<keyword evidence="10" id="KW-0418">Kinase</keyword>
<dbReference type="GO" id="GO:0005694">
    <property type="term" value="C:chromosome"/>
    <property type="evidence" value="ECO:0007669"/>
    <property type="project" value="TreeGrafter"/>
</dbReference>
<evidence type="ECO:0000256" key="15">
    <source>
        <dbReference type="ARBA" id="ARBA00023254"/>
    </source>
</evidence>
<evidence type="ECO:0000256" key="19">
    <source>
        <dbReference type="ARBA" id="ARBA00033001"/>
    </source>
</evidence>
<dbReference type="FunFam" id="1.10.1070.11:FF:000031">
    <property type="entry name" value="Phosphatidyl inositol 3-kinase"/>
    <property type="match status" value="1"/>
</dbReference>
<evidence type="ECO:0000259" key="23">
    <source>
        <dbReference type="PROSITE" id="PS51189"/>
    </source>
</evidence>
<gene>
    <name evidence="25" type="ORF">EJ03DRAFT_373952</name>
</gene>
<dbReference type="Proteomes" id="UP000799436">
    <property type="component" value="Unassembled WGS sequence"/>
</dbReference>
<proteinExistence type="inferred from homology"/>
<dbReference type="InterPro" id="IPR057564">
    <property type="entry name" value="HEAT_ATR"/>
</dbReference>
<evidence type="ECO:0000256" key="2">
    <source>
        <dbReference type="ARBA" id="ARBA00010769"/>
    </source>
</evidence>
<feature type="domain" description="PI3K/PI4K catalytic" evidence="22">
    <location>
        <begin position="2041"/>
        <end position="2365"/>
    </location>
</feature>
<dbReference type="PROSITE" id="PS51190">
    <property type="entry name" value="FATC"/>
    <property type="match status" value="1"/>
</dbReference>
<dbReference type="Pfam" id="PF25030">
    <property type="entry name" value="M-HEAT_ATR"/>
    <property type="match status" value="1"/>
</dbReference>
<evidence type="ECO:0000256" key="20">
    <source>
        <dbReference type="ARBA" id="ARBA00047899"/>
    </source>
</evidence>
<sequence length="2377" mass="264793">MGAPATVVNGVHVNGDNVTPPSTLAAQLVQNQSRHAALQQQHNGAEPTFAQLLHEILNNSDAAQETDVRVNMSLISVVGEAGLTPLAQDNPFVDWDMLIPQAKDSIAVIEKTIRRQPEVLLHPVKPNGPQLALPLLAQIASACGRPKCQDLPFARLVDGAIRSLTASPDLWQHAKTIQSVCQDLVDELLSALGAPLISTGPFSAKVPSASCVARLCPQAESAVVLPFDCQATINEPAQAILAALSLSKIPSLEACWQHNATLRLQQVIFTHRRRLEAFGQWQLVVQELLGRADQVPILCKLLEEAGKVHAYGELQQLMAVTLMRLLRRQVSDNIADDLLIPRLLAFANAESFVEMHEDIRIATATWLCRFLPKDGLPPQVIALNAALEQDNVMVDGGLQTAFQDLGISAPVSTSSCSRRKRRKLDMETNVQQPSTTMNHITKLLTGMEREDLTAIAEIAPEMYFRLSEEEQCLAWSALRDLAPSNRVVAFQTASKLISLPVLQKAKRARVLAMFALKACVQRSDEPNVLKLETTEHGRFCLSALHSSLRELRIAAGQTLPAFLEDRIPDDIRESNRHTAVQYLRHLSDRGVACEHETLIPAWAAVGLVSGDRELNLVLLELVNYLGHPNSLICAVAFEEIDKLAAARQQTMQELFIPFLSSIVVAVVQDLLSRPQKAQALCELLKIDHDKFLVWTQTHTIPALVLGKRVDILQRIAVARGKQEQKHVAIEELVLQPKATLAATLAILLNQLATDPEEATLNCLASVAQGFRGIDLAALVKLEPVLTACEMLKLSGDTPQNGKSRAYHAIQAFANLAERSPGQQRARSRSIHVMTDFFDTHILGIMAHFSHVLTDVQSQYLVAEKLRCVRAIHDMIMLAKEHASVALPQIKSCLLSAMDHRRLQEAAFVSWLALLTLLEAEEGVQMLDQTFVLIIKHWSDLSAEVQQKTHSELTKFVQTNSKIINENIMTMPSVKEIPVLSKLASEIERLRSRESIESHFRGFEIRLRNEHTMVIRQALQELIPFLADNQEFIHDSAVSDQPTPILSALIRALLDVTTSLASTDDGIADLCGQAIGIIGCIDPNKIEAPRKKDQVLVLSNFERESETVDWVMAMLEQVLVKAFKSNTNARAQGFLAWVIQELLKFGGLNSANALRSRSSQASTVVSQWAGMPEHVRITLTPFLRSRYHITSISQDKSNRKYPSFQVEVGHNSWLRGLVLDLLSKAKGDNPKQIFPLLTRVIRGHDVAISTFLLPYTMTNVVLGGTVAEVRGIGQELLAVLECRPTIAPEQDTVKQCSETVFEVLDYMSSWLQEKKKVLAQTRAEAYRTGISPESFDEAKDMGQIEEMERFLAAIPAETLATRAMECGQYARALFNWEQYIRSSRPVIPSARMSQEEEVTYGRLHSIYAAIDEPDGLEGIGSHLSFLTEEQQAVQHTKAGRWTAAQAWYELQLAKQPSDSDIQASLLNCLRETGQYAPLLRYAQTLLQQTSGATQSFIEQRGVLPVTLEAHWMTGDIAGLRQRVEALEQDACFSFDFGLSKALLAAQDQDEEAFATGLSRLRASIAQGMTEAGTSSLQACHDDLRRLHTVYELQAICSPAGQYVASFPERAGKRLAALGSYQSDKQYILGFGRAAMRINKDAFGDAEVGTSWLATARLARKAGNTHSAYNAVIEAYHCGDRGAKLEEARLLWHDGHQRQAIQALEAAIASGVFENADVEMADVTGSTERSTKQNMLSARAHLLLAKWLDASGQTQSKDMTLRYQYAAKNFQRWEKGHYYLGKHYSKLLAAEKVLPKYKQTTPYLGGEVTKSVVENLMRSIPFGNKYWHETIPKVLTLWLDLGMETLTKSRAEDQTIYERRVKSLQVVQKQLQKYCERIPPYVFYSALPQLISRIAHPHPDVWKQLSAMVTRIIAAHPNQALWSLFPVVRATDRRRAERGTEIMNRLKNPSAKLKTDGSDLKSLILHGQKLAEGLLDACEGHIEARKSHVSLHNDLKFNMKLAPSNLVVPVEASLTPTVPMNADSEKIRRHKGFTQEKVTILSFQDDVLVLSSLQRPRKITLRGSDGKLYGLLCKPKDDLRKDQRLMEFNGIINRALKRDAESSKRRLYIKTYAVTPLSEESGTIEWVEGIKPIRDILLQSYARKAIRPNYNQIRSDLDQACKEPENVNLYFNERVLTQFPPALHEWFTETYSEPETWFAARLRYARSAAVMSMTGHVLGLGDRHGENILLEESTGGVFHVDFNCLFDKGLTFEKPELVPFRLTHNMVDAMGAYGYEGPFRKSSELTLGLLRQNRDTLMTVLETFLYDPTTDFVGKKKRSTAGVPETPQEILDSVGNKLGGYLRGENVPLGVEGYVDALIREAVSPNNLAAMYIGWCAFL</sequence>
<feature type="domain" description="FAT" evidence="23">
    <location>
        <begin position="1357"/>
        <end position="1928"/>
    </location>
</feature>
<dbReference type="SUPFAM" id="SSF56112">
    <property type="entry name" value="Protein kinase-like (PK-like)"/>
    <property type="match status" value="1"/>
</dbReference>
<evidence type="ECO:0000256" key="14">
    <source>
        <dbReference type="ARBA" id="ARBA00023242"/>
    </source>
</evidence>
<evidence type="ECO:0000256" key="7">
    <source>
        <dbReference type="ARBA" id="ARBA00022679"/>
    </source>
</evidence>
<comment type="function">
    <text evidence="16">Serine/threonine protein kinase which activates checkpoint signaling upon genotoxic stresses such as ionizing radiation (IR), ultraviolet light (UV), or DNA replication stalling, thereby acting as a DNA damage sensor. Recognizes the substrate consensus sequence [ST]-Q. Phosphorylates histone H2A to form H2AS128ph (gamma-H2A) at sites of DNA damage, involved in the regulation of DNA damage response mechanism. Required for the control of telomere length and genome stability.</text>
</comment>
<evidence type="ECO:0000256" key="17">
    <source>
        <dbReference type="ARBA" id="ARBA00029679"/>
    </source>
</evidence>
<dbReference type="SMART" id="SM00146">
    <property type="entry name" value="PI3Kc"/>
    <property type="match status" value="1"/>
</dbReference>
<keyword evidence="11" id="KW-0067">ATP-binding</keyword>
<dbReference type="InterPro" id="IPR000403">
    <property type="entry name" value="PI3/4_kinase_cat_dom"/>
</dbReference>
<keyword evidence="7" id="KW-0808">Transferase</keyword>
<evidence type="ECO:0000256" key="1">
    <source>
        <dbReference type="ARBA" id="ARBA00004123"/>
    </source>
</evidence>
<dbReference type="SUPFAM" id="SSF48371">
    <property type="entry name" value="ARM repeat"/>
    <property type="match status" value="1"/>
</dbReference>
<evidence type="ECO:0000256" key="12">
    <source>
        <dbReference type="ARBA" id="ARBA00022853"/>
    </source>
</evidence>
<evidence type="ECO:0000256" key="10">
    <source>
        <dbReference type="ARBA" id="ARBA00022777"/>
    </source>
</evidence>
<dbReference type="GO" id="GO:0000723">
    <property type="term" value="P:telomere maintenance"/>
    <property type="evidence" value="ECO:0007669"/>
    <property type="project" value="TreeGrafter"/>
</dbReference>
<dbReference type="CDD" id="cd00892">
    <property type="entry name" value="PIKKc_ATR"/>
    <property type="match status" value="1"/>
</dbReference>
<organism evidence="25 26">
    <name type="scientific">Teratosphaeria nubilosa</name>
    <dbReference type="NCBI Taxonomy" id="161662"/>
    <lineage>
        <taxon>Eukaryota</taxon>
        <taxon>Fungi</taxon>
        <taxon>Dikarya</taxon>
        <taxon>Ascomycota</taxon>
        <taxon>Pezizomycotina</taxon>
        <taxon>Dothideomycetes</taxon>
        <taxon>Dothideomycetidae</taxon>
        <taxon>Mycosphaerellales</taxon>
        <taxon>Teratosphaeriaceae</taxon>
        <taxon>Teratosphaeria</taxon>
    </lineage>
</organism>
<evidence type="ECO:0000256" key="4">
    <source>
        <dbReference type="ARBA" id="ARBA00012513"/>
    </source>
</evidence>
<dbReference type="Gene3D" id="1.10.1070.11">
    <property type="entry name" value="Phosphatidylinositol 3-/4-kinase, catalytic domain"/>
    <property type="match status" value="1"/>
</dbReference>
<evidence type="ECO:0000259" key="22">
    <source>
        <dbReference type="PROSITE" id="PS50290"/>
    </source>
</evidence>
<dbReference type="SMART" id="SM01343">
    <property type="entry name" value="FATC"/>
    <property type="match status" value="1"/>
</dbReference>
<comment type="catalytic activity">
    <reaction evidence="21">
        <text>L-seryl-[protein] + ATP = O-phospho-L-seryl-[protein] + ADP + H(+)</text>
        <dbReference type="Rhea" id="RHEA:17989"/>
        <dbReference type="Rhea" id="RHEA-COMP:9863"/>
        <dbReference type="Rhea" id="RHEA-COMP:11604"/>
        <dbReference type="ChEBI" id="CHEBI:15378"/>
        <dbReference type="ChEBI" id="CHEBI:29999"/>
        <dbReference type="ChEBI" id="CHEBI:30616"/>
        <dbReference type="ChEBI" id="CHEBI:83421"/>
        <dbReference type="ChEBI" id="CHEBI:456216"/>
        <dbReference type="EC" id="2.7.11.1"/>
    </reaction>
</comment>
<accession>A0A6G1LBV3</accession>
<dbReference type="InterPro" id="IPR058681">
    <property type="entry name" value="HEAT_MEC1_N"/>
</dbReference>
<reference evidence="25" key="1">
    <citation type="journal article" date="2020" name="Stud. Mycol.">
        <title>101 Dothideomycetes genomes: a test case for predicting lifestyles and emergence of pathogens.</title>
        <authorList>
            <person name="Haridas S."/>
            <person name="Albert R."/>
            <person name="Binder M."/>
            <person name="Bloem J."/>
            <person name="Labutti K."/>
            <person name="Salamov A."/>
            <person name="Andreopoulos B."/>
            <person name="Baker S."/>
            <person name="Barry K."/>
            <person name="Bills G."/>
            <person name="Bluhm B."/>
            <person name="Cannon C."/>
            <person name="Castanera R."/>
            <person name="Culley D."/>
            <person name="Daum C."/>
            <person name="Ezra D."/>
            <person name="Gonzalez J."/>
            <person name="Henrissat B."/>
            <person name="Kuo A."/>
            <person name="Liang C."/>
            <person name="Lipzen A."/>
            <person name="Lutzoni F."/>
            <person name="Magnuson J."/>
            <person name="Mondo S."/>
            <person name="Nolan M."/>
            <person name="Ohm R."/>
            <person name="Pangilinan J."/>
            <person name="Park H.-J."/>
            <person name="Ramirez L."/>
            <person name="Alfaro M."/>
            <person name="Sun H."/>
            <person name="Tritt A."/>
            <person name="Yoshinaga Y."/>
            <person name="Zwiers L.-H."/>
            <person name="Turgeon B."/>
            <person name="Goodwin S."/>
            <person name="Spatafora J."/>
            <person name="Crous P."/>
            <person name="Grigoriev I."/>
        </authorList>
    </citation>
    <scope>NUCLEOTIDE SEQUENCE</scope>
    <source>
        <strain evidence="25">CBS 116005</strain>
    </source>
</reference>
<evidence type="ECO:0000256" key="16">
    <source>
        <dbReference type="ARBA" id="ARBA00025079"/>
    </source>
</evidence>
<keyword evidence="15" id="KW-0469">Meiosis</keyword>
<name>A0A6G1LBV3_9PEZI</name>
<dbReference type="InterPro" id="IPR003152">
    <property type="entry name" value="FATC_dom"/>
</dbReference>
<keyword evidence="14" id="KW-0539">Nucleus</keyword>
<dbReference type="InterPro" id="IPR003151">
    <property type="entry name" value="PIK-rel_kinase_FAT"/>
</dbReference>
<evidence type="ECO:0000313" key="26">
    <source>
        <dbReference type="Proteomes" id="UP000799436"/>
    </source>
</evidence>
<dbReference type="Pfam" id="PF25385">
    <property type="entry name" value="HEAT_MEC1_N"/>
    <property type="match status" value="1"/>
</dbReference>
<dbReference type="GO" id="GO:0000077">
    <property type="term" value="P:DNA damage checkpoint signaling"/>
    <property type="evidence" value="ECO:0007669"/>
    <property type="project" value="TreeGrafter"/>
</dbReference>
<evidence type="ECO:0000256" key="5">
    <source>
        <dbReference type="ARBA" id="ARBA00021345"/>
    </source>
</evidence>
<keyword evidence="9" id="KW-0227">DNA damage</keyword>
<evidence type="ECO:0000256" key="9">
    <source>
        <dbReference type="ARBA" id="ARBA00022763"/>
    </source>
</evidence>
<keyword evidence="26" id="KW-1185">Reference proteome</keyword>
<dbReference type="PROSITE" id="PS00916">
    <property type="entry name" value="PI3_4_KINASE_2"/>
    <property type="match status" value="1"/>
</dbReference>
<comment type="catalytic activity">
    <reaction evidence="20">
        <text>L-threonyl-[protein] + ATP = O-phospho-L-threonyl-[protein] + ADP + H(+)</text>
        <dbReference type="Rhea" id="RHEA:46608"/>
        <dbReference type="Rhea" id="RHEA-COMP:11060"/>
        <dbReference type="Rhea" id="RHEA-COMP:11605"/>
        <dbReference type="ChEBI" id="CHEBI:15378"/>
        <dbReference type="ChEBI" id="CHEBI:30013"/>
        <dbReference type="ChEBI" id="CHEBI:30616"/>
        <dbReference type="ChEBI" id="CHEBI:61977"/>
        <dbReference type="ChEBI" id="CHEBI:456216"/>
        <dbReference type="EC" id="2.7.11.1"/>
    </reaction>
</comment>
<dbReference type="PROSITE" id="PS51189">
    <property type="entry name" value="FAT"/>
    <property type="match status" value="1"/>
</dbReference>
<evidence type="ECO:0000259" key="24">
    <source>
        <dbReference type="PROSITE" id="PS51190"/>
    </source>
</evidence>
<dbReference type="GO" id="GO:0005524">
    <property type="term" value="F:ATP binding"/>
    <property type="evidence" value="ECO:0007669"/>
    <property type="project" value="UniProtKB-KW"/>
</dbReference>
<dbReference type="InterPro" id="IPR056802">
    <property type="entry name" value="ATR-like_M-HEAT"/>
</dbReference>
<dbReference type="Pfam" id="PF00454">
    <property type="entry name" value="PI3_PI4_kinase"/>
    <property type="match status" value="1"/>
</dbReference>